<dbReference type="CDD" id="cd03468">
    <property type="entry name" value="PolY_like"/>
    <property type="match status" value="1"/>
</dbReference>
<sequence length="507" mass="55105">MRRVVSLFLPTWSTDRLRRRLGAGAPPVETPIVMIGRGGRQRLVTAADAAAQGLRLHPGMAAAQARALAADLVAHDADPQGDALALERLALWGLRLYSPIVAADPPDGLVLDVTGAAHLCGGEAALLADIIDRLTVSGHAARAAIADTWGAAHALARFAARGALVAPAGDSGRMLTGLPIRALRLAPETVDGLGRLGFDRIGELATAPRASLALRFGPELTRRLDQAFGRSAEPIDPVESPELIQVRRVFAEPIGAPETLARYTLQLVEALCAALEGRGLGARVLDLRFHRVDNRIEAMRVGVARPVRDIKRLTRLLCDRLETVDPGFGVEAMTLAAPMAEPLDWRPMASDLTAPAVADIGEVIDTLSNRFGHRRFYRVAPAQSDVPERAVRKIAPTAPPTGERWPSGWPRPVRLLARPEPIATVALLPDQPPVSFTWRGSRRRVVRADGPERIFGEWWRRDGELDAVRDYFQLEDEASARFWVFRRGDGEQAATGDLSWWLHGLFG</sequence>
<dbReference type="SUPFAM" id="SSF56672">
    <property type="entry name" value="DNA/RNA polymerases"/>
    <property type="match status" value="1"/>
</dbReference>
<gene>
    <name evidence="3" type="ORF">I4Q42_11000</name>
</gene>
<proteinExistence type="predicted"/>
<evidence type="ECO:0000259" key="2">
    <source>
        <dbReference type="Pfam" id="PF11799"/>
    </source>
</evidence>
<organism evidence="3 4">
    <name type="scientific">Caulobacter hibisci</name>
    <dbReference type="NCBI Taxonomy" id="2035993"/>
    <lineage>
        <taxon>Bacteria</taxon>
        <taxon>Pseudomonadati</taxon>
        <taxon>Pseudomonadota</taxon>
        <taxon>Alphaproteobacteria</taxon>
        <taxon>Caulobacterales</taxon>
        <taxon>Caulobacteraceae</taxon>
        <taxon>Caulobacter</taxon>
    </lineage>
</organism>
<keyword evidence="4" id="KW-1185">Reference proteome</keyword>
<comment type="caution">
    <text evidence="3">The sequence shown here is derived from an EMBL/GenBank/DDBJ whole genome shotgun (WGS) entry which is preliminary data.</text>
</comment>
<evidence type="ECO:0000256" key="1">
    <source>
        <dbReference type="ARBA" id="ARBA00022763"/>
    </source>
</evidence>
<evidence type="ECO:0000313" key="4">
    <source>
        <dbReference type="Proteomes" id="UP000639859"/>
    </source>
</evidence>
<dbReference type="InterPro" id="IPR050356">
    <property type="entry name" value="SulA_CellDiv_inhibitor"/>
</dbReference>
<dbReference type="EMBL" id="JADWOX010000006">
    <property type="protein sequence ID" value="MBI1684194.1"/>
    <property type="molecule type" value="Genomic_DNA"/>
</dbReference>
<dbReference type="InterPro" id="IPR017961">
    <property type="entry name" value="DNA_pol_Y-fam_little_finger"/>
</dbReference>
<dbReference type="Pfam" id="PF11799">
    <property type="entry name" value="IMS_C"/>
    <property type="match status" value="1"/>
</dbReference>
<dbReference type="PANTHER" id="PTHR35369">
    <property type="entry name" value="BLR3025 PROTEIN-RELATED"/>
    <property type="match status" value="1"/>
</dbReference>
<dbReference type="RefSeq" id="WP_198576116.1">
    <property type="nucleotide sequence ID" value="NZ_JADWOX010000006.1"/>
</dbReference>
<name>A0ABS0SXP5_9CAUL</name>
<dbReference type="PANTHER" id="PTHR35369:SF2">
    <property type="entry name" value="BLR3025 PROTEIN"/>
    <property type="match status" value="1"/>
</dbReference>
<dbReference type="Proteomes" id="UP000639859">
    <property type="component" value="Unassembled WGS sequence"/>
</dbReference>
<accession>A0ABS0SXP5</accession>
<dbReference type="InterPro" id="IPR043502">
    <property type="entry name" value="DNA/RNA_pol_sf"/>
</dbReference>
<keyword evidence="1" id="KW-0227">DNA damage</keyword>
<reference evidence="3 4" key="1">
    <citation type="submission" date="2020-11" db="EMBL/GenBank/DDBJ databases">
        <title>genome sequence of strain KACC 18849.</title>
        <authorList>
            <person name="Gao J."/>
            <person name="Zhang X."/>
        </authorList>
    </citation>
    <scope>NUCLEOTIDE SEQUENCE [LARGE SCALE GENOMIC DNA]</scope>
    <source>
        <strain evidence="3 4">KACC 18849</strain>
    </source>
</reference>
<protein>
    <submittedName>
        <fullName evidence="3">DNA polymerase Y family protein</fullName>
    </submittedName>
</protein>
<feature type="domain" description="DNA polymerase Y-family little finger" evidence="2">
    <location>
        <begin position="244"/>
        <end position="330"/>
    </location>
</feature>
<evidence type="ECO:0000313" key="3">
    <source>
        <dbReference type="EMBL" id="MBI1684194.1"/>
    </source>
</evidence>